<dbReference type="AlphaFoldDB" id="Q7RR34"/>
<feature type="non-terminal residue" evidence="2">
    <location>
        <position position="36"/>
    </location>
</feature>
<dbReference type="EMBL" id="AABL01000240">
    <property type="protein sequence ID" value="EAA19187.1"/>
    <property type="molecule type" value="Genomic_DNA"/>
</dbReference>
<feature type="compositionally biased region" description="Basic and acidic residues" evidence="1">
    <location>
        <begin position="1"/>
        <end position="25"/>
    </location>
</feature>
<evidence type="ECO:0000313" key="2">
    <source>
        <dbReference type="EMBL" id="EAA19187.1"/>
    </source>
</evidence>
<comment type="caution">
    <text evidence="2">The sequence shown here is derived from an EMBL/GenBank/DDBJ whole genome shotgun (WGS) entry which is preliminary data.</text>
</comment>
<dbReference type="InParanoid" id="Q7RR34"/>
<organism evidence="2 3">
    <name type="scientific">Plasmodium yoelii yoelii</name>
    <dbReference type="NCBI Taxonomy" id="73239"/>
    <lineage>
        <taxon>Eukaryota</taxon>
        <taxon>Sar</taxon>
        <taxon>Alveolata</taxon>
        <taxon>Apicomplexa</taxon>
        <taxon>Aconoidasida</taxon>
        <taxon>Haemosporida</taxon>
        <taxon>Plasmodiidae</taxon>
        <taxon>Plasmodium</taxon>
        <taxon>Plasmodium (Vinckeia)</taxon>
    </lineage>
</organism>
<name>Q7RR34_PLAYO</name>
<sequence>MSLRGRENNINKSPKRDFEKKKTQTKEPQFQNDISS</sequence>
<evidence type="ECO:0000256" key="1">
    <source>
        <dbReference type="SAM" id="MobiDB-lite"/>
    </source>
</evidence>
<reference evidence="2 3" key="1">
    <citation type="journal article" date="2002" name="Nature">
        <title>Genome sequence and comparative analysis of the model rodent malaria parasite Plasmodium yoelii yoelii.</title>
        <authorList>
            <person name="Carlton J.M."/>
            <person name="Angiuoli S.V."/>
            <person name="Suh B.B."/>
            <person name="Kooij T.W."/>
            <person name="Pertea M."/>
            <person name="Silva J.C."/>
            <person name="Ermolaeva M.D."/>
            <person name="Allen J.E."/>
            <person name="Selengut J.D."/>
            <person name="Koo H.L."/>
            <person name="Peterson J.D."/>
            <person name="Pop M."/>
            <person name="Kosack D.S."/>
            <person name="Shumway M.F."/>
            <person name="Bidwell S.L."/>
            <person name="Shallom S.J."/>
            <person name="van Aken S.E."/>
            <person name="Riedmuller S.B."/>
            <person name="Feldblyum T.V."/>
            <person name="Cho J.K."/>
            <person name="Quackenbush J."/>
            <person name="Sedegah M."/>
            <person name="Shoaibi A."/>
            <person name="Cummings L.M."/>
            <person name="Florens L."/>
            <person name="Yates J.R."/>
            <person name="Raine J.D."/>
            <person name="Sinden R.E."/>
            <person name="Harris M.A."/>
            <person name="Cunningham D.A."/>
            <person name="Preiser P.R."/>
            <person name="Bergman L.W."/>
            <person name="Vaidya A.B."/>
            <person name="van Lin L.H."/>
            <person name="Janse C.J."/>
            <person name="Waters A.P."/>
            <person name="Smith H.O."/>
            <person name="White O.R."/>
            <person name="Salzberg S.L."/>
            <person name="Venter J.C."/>
            <person name="Fraser C.M."/>
            <person name="Hoffman S.L."/>
            <person name="Gardner M.J."/>
            <person name="Carucci D.J."/>
        </authorList>
    </citation>
    <scope>NUCLEOTIDE SEQUENCE [LARGE SCALE GENOMIC DNA]</scope>
    <source>
        <strain evidence="2 3">17XNL</strain>
    </source>
</reference>
<accession>Q7RR34</accession>
<dbReference type="Proteomes" id="UP000008553">
    <property type="component" value="Unassembled WGS sequence"/>
</dbReference>
<evidence type="ECO:0000313" key="3">
    <source>
        <dbReference type="Proteomes" id="UP000008553"/>
    </source>
</evidence>
<keyword evidence="3" id="KW-1185">Reference proteome</keyword>
<dbReference type="PaxDb" id="73239-Q7RR34"/>
<gene>
    <name evidence="2" type="ORF">PY00903</name>
</gene>
<protein>
    <submittedName>
        <fullName evidence="2">Uncharacterized protein</fullName>
    </submittedName>
</protein>
<proteinExistence type="predicted"/>
<feature type="compositionally biased region" description="Polar residues" evidence="1">
    <location>
        <begin position="26"/>
        <end position="36"/>
    </location>
</feature>
<feature type="region of interest" description="Disordered" evidence="1">
    <location>
        <begin position="1"/>
        <end position="36"/>
    </location>
</feature>